<dbReference type="Proteomes" id="UP000069935">
    <property type="component" value="Chromosome 2"/>
</dbReference>
<organism evidence="1 2">
    <name type="scientific">Azospirillum thiophilum</name>
    <dbReference type="NCBI Taxonomy" id="528244"/>
    <lineage>
        <taxon>Bacteria</taxon>
        <taxon>Pseudomonadati</taxon>
        <taxon>Pseudomonadota</taxon>
        <taxon>Alphaproteobacteria</taxon>
        <taxon>Rhodospirillales</taxon>
        <taxon>Azospirillaceae</taxon>
        <taxon>Azospirillum</taxon>
    </lineage>
</organism>
<reference evidence="2" key="1">
    <citation type="submission" date="2015-08" db="EMBL/GenBank/DDBJ databases">
        <title>Complete Genome Sequence of Azospirillum thiophilum BV-S.</title>
        <authorList>
            <person name="Fomenkov A."/>
            <person name="Vincze T."/>
            <person name="Grabovich M."/>
            <person name="Dubinina G."/>
            <person name="Orlova M."/>
            <person name="Belousova E."/>
            <person name="Roberts R.J."/>
        </authorList>
    </citation>
    <scope>NUCLEOTIDE SEQUENCE [LARGE SCALE GENOMIC DNA]</scope>
    <source>
        <strain evidence="2">BV-S</strain>
    </source>
</reference>
<dbReference type="KEGG" id="ati:AL072_14575"/>
<gene>
    <name evidence="1" type="ORF">AL072_14575</name>
</gene>
<dbReference type="EMBL" id="CP012402">
    <property type="protein sequence ID" value="ALG72344.1"/>
    <property type="molecule type" value="Genomic_DNA"/>
</dbReference>
<proteinExistence type="predicted"/>
<evidence type="ECO:0000313" key="1">
    <source>
        <dbReference type="EMBL" id="ALG72344.1"/>
    </source>
</evidence>
<dbReference type="AlphaFoldDB" id="A0AAC8VZF7"/>
<sequence>MSNLHPFPGSSFPGSAAGAPAPSLPLPFDPAMPPALRSRMLREALPEALQRLLDGGQVGRHSRFTDDGFAGVVEEWTPPDEVTPRHAALARRALAEIDDGILAPAPANHLLGRVLALLSHFPAKATTPEVEQLLAMDWADDLGEFPAWAIDQAARIWRRTRKWRPSIAEIRALCEEACTAERGLADRLRAIATAGDRTGDGGAGAAAVRPVLASAVRRMR</sequence>
<name>A0AAC8VZF7_9PROT</name>
<keyword evidence="2" id="KW-1185">Reference proteome</keyword>
<dbReference type="RefSeq" id="WP_045586086.1">
    <property type="nucleotide sequence ID" value="NZ_CP012402.1"/>
</dbReference>
<evidence type="ECO:0000313" key="2">
    <source>
        <dbReference type="Proteomes" id="UP000069935"/>
    </source>
</evidence>
<protein>
    <submittedName>
        <fullName evidence="1">Uncharacterized protein</fullName>
    </submittedName>
</protein>
<accession>A0AAC8VZF7</accession>
<reference evidence="1 2" key="2">
    <citation type="journal article" date="2016" name="Genome Announc.">
        <title>Complete Genome Sequence of a Strain of Azospirillum thiophilum Isolated from a Sulfide Spring.</title>
        <authorList>
            <person name="Fomenkov A."/>
            <person name="Vincze T."/>
            <person name="Grabovich M."/>
            <person name="Anton B.P."/>
            <person name="Dubinina G."/>
            <person name="Orlova M."/>
            <person name="Belousova E."/>
            <person name="Roberts R.J."/>
        </authorList>
    </citation>
    <scope>NUCLEOTIDE SEQUENCE [LARGE SCALE GENOMIC DNA]</scope>
    <source>
        <strain evidence="1 2">BV-S</strain>
    </source>
</reference>